<name>A0A6J7EIT3_9ZZZZ</name>
<gene>
    <name evidence="5" type="ORF">UFOPK3376_01631</name>
</gene>
<dbReference type="PROSITE" id="PS51007">
    <property type="entry name" value="CYTC"/>
    <property type="match status" value="1"/>
</dbReference>
<sequence>MFRHALLLGAAISVVLSASALAGCSPDLGDAPTPSRTADQQQGERLAQISGCMACHAPGGSATSFVGLAGTTVRLADGSSVIADSSYLTESIVYPNAKRVAGATLAMPTNSLTAAEAARIVAYIEALSDVTPVHRP</sequence>
<dbReference type="AlphaFoldDB" id="A0A6J7EIT3"/>
<evidence type="ECO:0000256" key="3">
    <source>
        <dbReference type="ARBA" id="ARBA00023004"/>
    </source>
</evidence>
<proteinExistence type="predicted"/>
<evidence type="ECO:0000256" key="2">
    <source>
        <dbReference type="ARBA" id="ARBA00022723"/>
    </source>
</evidence>
<keyword evidence="3" id="KW-0408">Iron</keyword>
<organism evidence="5">
    <name type="scientific">freshwater metagenome</name>
    <dbReference type="NCBI Taxonomy" id="449393"/>
    <lineage>
        <taxon>unclassified sequences</taxon>
        <taxon>metagenomes</taxon>
        <taxon>ecological metagenomes</taxon>
    </lineage>
</organism>
<protein>
    <submittedName>
        <fullName evidence="5">Unannotated protein</fullName>
    </submittedName>
</protein>
<accession>A0A6J7EIT3</accession>
<dbReference type="InterPro" id="IPR036909">
    <property type="entry name" value="Cyt_c-like_dom_sf"/>
</dbReference>
<dbReference type="GO" id="GO:0009055">
    <property type="term" value="F:electron transfer activity"/>
    <property type="evidence" value="ECO:0007669"/>
    <property type="project" value="InterPro"/>
</dbReference>
<keyword evidence="2" id="KW-0479">Metal-binding</keyword>
<evidence type="ECO:0000259" key="4">
    <source>
        <dbReference type="PROSITE" id="PS51007"/>
    </source>
</evidence>
<reference evidence="5" key="1">
    <citation type="submission" date="2020-05" db="EMBL/GenBank/DDBJ databases">
        <authorList>
            <person name="Chiriac C."/>
            <person name="Salcher M."/>
            <person name="Ghai R."/>
            <person name="Kavagutti S V."/>
        </authorList>
    </citation>
    <scope>NUCLEOTIDE SEQUENCE</scope>
</reference>
<dbReference type="EMBL" id="CAFBLP010000038">
    <property type="protein sequence ID" value="CAB4882031.1"/>
    <property type="molecule type" value="Genomic_DNA"/>
</dbReference>
<dbReference type="InterPro" id="IPR009056">
    <property type="entry name" value="Cyt_c-like_dom"/>
</dbReference>
<feature type="domain" description="Cytochrome c" evidence="4">
    <location>
        <begin position="38"/>
        <end position="128"/>
    </location>
</feature>
<dbReference type="GO" id="GO:0046872">
    <property type="term" value="F:metal ion binding"/>
    <property type="evidence" value="ECO:0007669"/>
    <property type="project" value="UniProtKB-KW"/>
</dbReference>
<evidence type="ECO:0000313" key="5">
    <source>
        <dbReference type="EMBL" id="CAB4882031.1"/>
    </source>
</evidence>
<dbReference type="Gene3D" id="1.10.760.10">
    <property type="entry name" value="Cytochrome c-like domain"/>
    <property type="match status" value="1"/>
</dbReference>
<dbReference type="GO" id="GO:0020037">
    <property type="term" value="F:heme binding"/>
    <property type="evidence" value="ECO:0007669"/>
    <property type="project" value="InterPro"/>
</dbReference>
<dbReference type="PROSITE" id="PS51257">
    <property type="entry name" value="PROKAR_LIPOPROTEIN"/>
    <property type="match status" value="1"/>
</dbReference>
<dbReference type="SUPFAM" id="SSF46626">
    <property type="entry name" value="Cytochrome c"/>
    <property type="match status" value="1"/>
</dbReference>
<keyword evidence="1" id="KW-0349">Heme</keyword>
<evidence type="ECO:0000256" key="1">
    <source>
        <dbReference type="ARBA" id="ARBA00022617"/>
    </source>
</evidence>
<dbReference type="Pfam" id="PF00034">
    <property type="entry name" value="Cytochrom_C"/>
    <property type="match status" value="1"/>
</dbReference>